<evidence type="ECO:0000313" key="5">
    <source>
        <dbReference type="EMBL" id="CAJ1395242.1"/>
    </source>
</evidence>
<dbReference type="Gene3D" id="3.40.50.150">
    <property type="entry name" value="Vaccinia Virus protein VP39"/>
    <property type="match status" value="1"/>
</dbReference>
<dbReference type="GO" id="GO:0008168">
    <property type="term" value="F:methyltransferase activity"/>
    <property type="evidence" value="ECO:0007669"/>
    <property type="project" value="UniProtKB-KW"/>
</dbReference>
<dbReference type="SUPFAM" id="SSF53335">
    <property type="entry name" value="S-adenosyl-L-methionine-dependent methyltransferases"/>
    <property type="match status" value="1"/>
</dbReference>
<comment type="caution">
    <text evidence="5">The sequence shown here is derived from an EMBL/GenBank/DDBJ whole genome shotgun (WGS) entry which is preliminary data.</text>
</comment>
<name>A0AA36N5M8_9DINO</name>
<keyword evidence="2" id="KW-0489">Methyltransferase</keyword>
<keyword evidence="4" id="KW-0175">Coiled coil</keyword>
<evidence type="ECO:0000256" key="4">
    <source>
        <dbReference type="SAM" id="Coils"/>
    </source>
</evidence>
<dbReference type="EMBL" id="CAUJNA010003101">
    <property type="protein sequence ID" value="CAJ1395242.1"/>
    <property type="molecule type" value="Genomic_DNA"/>
</dbReference>
<dbReference type="PANTHER" id="PTHR12176">
    <property type="entry name" value="SAM-DEPENDENT METHYLTRANSFERASE SUPERFAMILY PROTEIN"/>
    <property type="match status" value="1"/>
</dbReference>
<dbReference type="InterPro" id="IPR051419">
    <property type="entry name" value="Lys/N-term_MeTrsfase_sf"/>
</dbReference>
<evidence type="ECO:0000256" key="1">
    <source>
        <dbReference type="ARBA" id="ARBA00008361"/>
    </source>
</evidence>
<keyword evidence="6" id="KW-1185">Reference proteome</keyword>
<accession>A0AA36N5M8</accession>
<protein>
    <submittedName>
        <fullName evidence="5">Uncharacterized protein</fullName>
    </submittedName>
</protein>
<dbReference type="Proteomes" id="UP001178507">
    <property type="component" value="Unassembled WGS sequence"/>
</dbReference>
<keyword evidence="3" id="KW-0808">Transferase</keyword>
<evidence type="ECO:0000256" key="2">
    <source>
        <dbReference type="ARBA" id="ARBA00022603"/>
    </source>
</evidence>
<dbReference type="AlphaFoldDB" id="A0AA36N5M8"/>
<proteinExistence type="inferred from homology"/>
<reference evidence="5" key="1">
    <citation type="submission" date="2023-08" db="EMBL/GenBank/DDBJ databases">
        <authorList>
            <person name="Chen Y."/>
            <person name="Shah S."/>
            <person name="Dougan E. K."/>
            <person name="Thang M."/>
            <person name="Chan C."/>
        </authorList>
    </citation>
    <scope>NUCLEOTIDE SEQUENCE</scope>
</reference>
<gene>
    <name evidence="5" type="ORF">EVOR1521_LOCUS19709</name>
</gene>
<evidence type="ECO:0000313" key="6">
    <source>
        <dbReference type="Proteomes" id="UP001178507"/>
    </source>
</evidence>
<sequence length="553" mass="61735">MADWDAQECEPPDYGSQQYWEAHFASAPSGAQDDSEALEFEWLCGDWETLLPLLMPHLPKAGRILHPGCGMSRLPELVHREAPGLEILSLDSSPSCVSLMRQGQPSPGLLWQVADVARPPLSGWGSFDAVVEKGCLDALLCHSDEEVSVFGFSGLAFDWHEEKNQEEEEEELRVAGELWRPNVDAPADQFLPAAAQMGVMEDQAVQKARLVRLKQLLELACPGGPGRDELETVEFDEFDGLLCGGAQSSVLRSMMRRLGLDCRKGGVQSHMQRRLKEMQRRRDAASQLIDEMEREVLVLRQQMSDQAAELSKLGTRPTQDNCLAAPGCAEEELSREVGSHCLESPGPELRCELRHRLREAQEELCEMRVEVAAAQKVGASAWESVKQVLQDSQPEASLLDGRKALLAFARGKSRGTAIAEKLLDWDVQRKLLQAAVLGWKAVLFSGRRADRFKAFLQTRTHAELMEAAFGVWRHLVLQLWSGAAEQRLCRCEEIMTRISLRLLAGDGGQMLCMIFLRWRLLVPKKHEVPPVDPKDLPKEAQERKKCCTGCTVS</sequence>
<dbReference type="GO" id="GO:0032259">
    <property type="term" value="P:methylation"/>
    <property type="evidence" value="ECO:0007669"/>
    <property type="project" value="UniProtKB-KW"/>
</dbReference>
<feature type="coiled-coil region" evidence="4">
    <location>
        <begin position="275"/>
        <end position="309"/>
    </location>
</feature>
<comment type="similarity">
    <text evidence="1">Belongs to the methyltransferase superfamily.</text>
</comment>
<evidence type="ECO:0000256" key="3">
    <source>
        <dbReference type="ARBA" id="ARBA00022679"/>
    </source>
</evidence>
<organism evidence="5 6">
    <name type="scientific">Effrenium voratum</name>
    <dbReference type="NCBI Taxonomy" id="2562239"/>
    <lineage>
        <taxon>Eukaryota</taxon>
        <taxon>Sar</taxon>
        <taxon>Alveolata</taxon>
        <taxon>Dinophyceae</taxon>
        <taxon>Suessiales</taxon>
        <taxon>Symbiodiniaceae</taxon>
        <taxon>Effrenium</taxon>
    </lineage>
</organism>
<dbReference type="InterPro" id="IPR029063">
    <property type="entry name" value="SAM-dependent_MTases_sf"/>
</dbReference>